<name>A0A3S2W5Z8_9HYPH</name>
<keyword evidence="2" id="KW-1185">Reference proteome</keyword>
<comment type="caution">
    <text evidence="1">The sequence shown here is derived from an EMBL/GenBank/DDBJ whole genome shotgun (WGS) entry which is preliminary data.</text>
</comment>
<gene>
    <name evidence="1" type="ORF">EOE48_23200</name>
</gene>
<dbReference type="Proteomes" id="UP000286997">
    <property type="component" value="Unassembled WGS sequence"/>
</dbReference>
<reference evidence="1 2" key="1">
    <citation type="submission" date="2019-01" db="EMBL/GenBank/DDBJ databases">
        <authorList>
            <person name="Chen W.-M."/>
        </authorList>
    </citation>
    <scope>NUCLEOTIDE SEQUENCE [LARGE SCALE GENOMIC DNA]</scope>
    <source>
        <strain evidence="1 2">TER-1</strain>
    </source>
</reference>
<protein>
    <submittedName>
        <fullName evidence="1">Uncharacterized protein</fullName>
    </submittedName>
</protein>
<dbReference type="OrthoDB" id="8002537at2"/>
<dbReference type="AlphaFoldDB" id="A0A3S2W5Z8"/>
<sequence>MNQHAVKTEAHAQDRGLPVLGAEAQRHLGVTLRSVYERTSDGEPIPFDQVELLLRLRRRERELQRAR</sequence>
<organism evidence="1 2">
    <name type="scientific">Methylobacterium oryzihabitans</name>
    <dbReference type="NCBI Taxonomy" id="2499852"/>
    <lineage>
        <taxon>Bacteria</taxon>
        <taxon>Pseudomonadati</taxon>
        <taxon>Pseudomonadota</taxon>
        <taxon>Alphaproteobacteria</taxon>
        <taxon>Hyphomicrobiales</taxon>
        <taxon>Methylobacteriaceae</taxon>
        <taxon>Methylobacterium</taxon>
    </lineage>
</organism>
<proteinExistence type="predicted"/>
<evidence type="ECO:0000313" key="2">
    <source>
        <dbReference type="Proteomes" id="UP000286997"/>
    </source>
</evidence>
<accession>A0A3S2W5Z8</accession>
<dbReference type="EMBL" id="SACP01000030">
    <property type="protein sequence ID" value="RVU14481.1"/>
    <property type="molecule type" value="Genomic_DNA"/>
</dbReference>
<evidence type="ECO:0000313" key="1">
    <source>
        <dbReference type="EMBL" id="RVU14481.1"/>
    </source>
</evidence>
<dbReference type="RefSeq" id="WP_127733256.1">
    <property type="nucleotide sequence ID" value="NZ_SACP01000030.1"/>
</dbReference>